<dbReference type="Proteomes" id="UP001432322">
    <property type="component" value="Unassembled WGS sequence"/>
</dbReference>
<accession>A0AAV5UTV6</accession>
<dbReference type="EMBL" id="BTSY01000001">
    <property type="protein sequence ID" value="GMT09668.1"/>
    <property type="molecule type" value="Genomic_DNA"/>
</dbReference>
<feature type="compositionally biased region" description="Basic and acidic residues" evidence="1">
    <location>
        <begin position="172"/>
        <end position="186"/>
    </location>
</feature>
<organism evidence="2 3">
    <name type="scientific">Pristionchus fissidentatus</name>
    <dbReference type="NCBI Taxonomy" id="1538716"/>
    <lineage>
        <taxon>Eukaryota</taxon>
        <taxon>Metazoa</taxon>
        <taxon>Ecdysozoa</taxon>
        <taxon>Nematoda</taxon>
        <taxon>Chromadorea</taxon>
        <taxon>Rhabditida</taxon>
        <taxon>Rhabditina</taxon>
        <taxon>Diplogasteromorpha</taxon>
        <taxon>Diplogasteroidea</taxon>
        <taxon>Neodiplogasteridae</taxon>
        <taxon>Pristionchus</taxon>
    </lineage>
</organism>
<gene>
    <name evidence="2" type="ORF">PFISCL1PPCAC_965</name>
</gene>
<feature type="compositionally biased region" description="Basic and acidic residues" evidence="1">
    <location>
        <begin position="134"/>
        <end position="146"/>
    </location>
</feature>
<proteinExistence type="predicted"/>
<feature type="compositionally biased region" description="Basic residues" evidence="1">
    <location>
        <begin position="110"/>
        <end position="133"/>
    </location>
</feature>
<name>A0AAV5UTV6_9BILA</name>
<feature type="compositionally biased region" description="Polar residues" evidence="1">
    <location>
        <begin position="187"/>
        <end position="200"/>
    </location>
</feature>
<comment type="caution">
    <text evidence="2">The sequence shown here is derived from an EMBL/GenBank/DDBJ whole genome shotgun (WGS) entry which is preliminary data.</text>
</comment>
<feature type="non-terminal residue" evidence="2">
    <location>
        <position position="1"/>
    </location>
</feature>
<evidence type="ECO:0000313" key="3">
    <source>
        <dbReference type="Proteomes" id="UP001432322"/>
    </source>
</evidence>
<reference evidence="2" key="1">
    <citation type="submission" date="2023-10" db="EMBL/GenBank/DDBJ databases">
        <title>Genome assembly of Pristionchus species.</title>
        <authorList>
            <person name="Yoshida K."/>
            <person name="Sommer R.J."/>
        </authorList>
    </citation>
    <scope>NUCLEOTIDE SEQUENCE</scope>
    <source>
        <strain evidence="2">RS5133</strain>
    </source>
</reference>
<feature type="region of interest" description="Disordered" evidence="1">
    <location>
        <begin position="47"/>
        <end position="200"/>
    </location>
</feature>
<evidence type="ECO:0000313" key="2">
    <source>
        <dbReference type="EMBL" id="GMT09668.1"/>
    </source>
</evidence>
<protein>
    <submittedName>
        <fullName evidence="2">Uncharacterized protein</fullName>
    </submittedName>
</protein>
<keyword evidence="3" id="KW-1185">Reference proteome</keyword>
<dbReference type="AlphaFoldDB" id="A0AAV5UTV6"/>
<feature type="non-terminal residue" evidence="2">
    <location>
        <position position="200"/>
    </location>
</feature>
<sequence length="200" mass="23005">LSFFLHSSLFPSLRMVGSTSDSCSLTHADLFKLGFTEANQLVFGISPDEDETSLTPPAEFVRENDKGQLVNDYGEPWPRPRPKNKKTQAKTVAKTEKKKKKSESTECSRKSSRKSKRRPKKEKKEKREKRGNKEKKERSQRPDSSSKRRRSRKSKPKDAEYITLSVDSEQENSDRSAHATRERKQMDVQTSPQASRKTTE</sequence>
<evidence type="ECO:0000256" key="1">
    <source>
        <dbReference type="SAM" id="MobiDB-lite"/>
    </source>
</evidence>